<evidence type="ECO:0000313" key="2">
    <source>
        <dbReference type="Proteomes" id="UP000306192"/>
    </source>
</evidence>
<accession>A0A4T2BVC3</accession>
<dbReference type="AlphaFoldDB" id="A0A4T2BVC3"/>
<sequence length="70" mass="8006">MTETKSKPMTIPTTQVEEALDVLEIDWREGLIRSVTIKAKTMTVEHFVTFAQGTEPATTRTETYDLTWTE</sequence>
<evidence type="ECO:0000313" key="1">
    <source>
        <dbReference type="EMBL" id="TIH34962.1"/>
    </source>
</evidence>
<gene>
    <name evidence="1" type="ORF">D4765_11755</name>
</gene>
<comment type="caution">
    <text evidence="1">The sequence shown here is derived from an EMBL/GenBank/DDBJ whole genome shotgun (WGS) entry which is preliminary data.</text>
</comment>
<keyword evidence="2" id="KW-1185">Reference proteome</keyword>
<dbReference type="Proteomes" id="UP000306192">
    <property type="component" value="Unassembled WGS sequence"/>
</dbReference>
<dbReference type="EMBL" id="QYRT01000022">
    <property type="protein sequence ID" value="TIH34962.1"/>
    <property type="molecule type" value="Genomic_DNA"/>
</dbReference>
<protein>
    <submittedName>
        <fullName evidence="1">Uncharacterized protein</fullName>
    </submittedName>
</protein>
<name>A0A4T2BVC3_9MICO</name>
<reference evidence="1 2" key="1">
    <citation type="journal article" date="2019" name="Microorganisms">
        <title>Systematic Affiliation and Genome Analysis of Subtercola vilae DB165(T) with Particular Emphasis on Cold Adaptation of an Isolate from a High-Altitude Cold Volcano Lake.</title>
        <authorList>
            <person name="Villalobos A.S."/>
            <person name="Wiese J."/>
            <person name="Imhoff J.F."/>
            <person name="Dorador C."/>
            <person name="Keller A."/>
            <person name="Hentschel U."/>
        </authorList>
    </citation>
    <scope>NUCLEOTIDE SEQUENCE [LARGE SCALE GENOMIC DNA]</scope>
    <source>
        <strain evidence="1 2">DB165</strain>
    </source>
</reference>
<proteinExistence type="predicted"/>
<organism evidence="1 2">
    <name type="scientific">Subtercola vilae</name>
    <dbReference type="NCBI Taxonomy" id="2056433"/>
    <lineage>
        <taxon>Bacteria</taxon>
        <taxon>Bacillati</taxon>
        <taxon>Actinomycetota</taxon>
        <taxon>Actinomycetes</taxon>
        <taxon>Micrococcales</taxon>
        <taxon>Microbacteriaceae</taxon>
        <taxon>Subtercola</taxon>
    </lineage>
</organism>